<reference evidence="2 3" key="1">
    <citation type="submission" date="2018-08" db="EMBL/GenBank/DDBJ databases">
        <title>A genome reference for cultivated species of the human gut microbiota.</title>
        <authorList>
            <person name="Zou Y."/>
            <person name="Xue W."/>
            <person name="Luo G."/>
        </authorList>
    </citation>
    <scope>NUCLEOTIDE SEQUENCE [LARGE SCALE GENOMIC DNA]</scope>
    <source>
        <strain evidence="2 3">AF45-14BH</strain>
    </source>
</reference>
<evidence type="ECO:0000313" key="3">
    <source>
        <dbReference type="Proteomes" id="UP000283497"/>
    </source>
</evidence>
<sequence>MYNLLLNYNAFILPTYYIYTNKDGTQVRVYDGLYPLKPTFVEFIEDESNRLYVKMRFENNFETTIPYSDLIHIKYNYSVNEYMGGDVSGQPDHKPVLDTLQLNQTLLEGVAKAMKASYAVNGVVKYNTMLDDGKTEAAMQELETKLRNSESGFLPLDLKSEFTPLERSTQLVDEATLKFIDEKILRNWGVPLSILTGDYTKEQYAAFYQKTLEPLIISISQAFTKKLFTRRERAFGNKIRLYPKDLIFMTVDQTLEMVNMLSNTGSIYENEKRVAFGLQPLPELEGKRYMSLNWVDVDIANQYQMNNKTGKGSSDDGGGENKNEE</sequence>
<evidence type="ECO:0000313" key="2">
    <source>
        <dbReference type="EMBL" id="RHK39908.1"/>
    </source>
</evidence>
<name>A0A415G8A8_9FIRM</name>
<comment type="caution">
    <text evidence="2">The sequence shown here is derived from an EMBL/GenBank/DDBJ whole genome shotgun (WGS) entry which is preliminary data.</text>
</comment>
<gene>
    <name evidence="2" type="ORF">DW068_05915</name>
</gene>
<protein>
    <submittedName>
        <fullName evidence="2">Phage portal protein</fullName>
    </submittedName>
</protein>
<feature type="region of interest" description="Disordered" evidence="1">
    <location>
        <begin position="305"/>
        <end position="325"/>
    </location>
</feature>
<dbReference type="Pfam" id="PF04860">
    <property type="entry name" value="Phage_portal"/>
    <property type="match status" value="1"/>
</dbReference>
<organism evidence="2 3">
    <name type="scientific">Anaerobutyricum hallii</name>
    <dbReference type="NCBI Taxonomy" id="39488"/>
    <lineage>
        <taxon>Bacteria</taxon>
        <taxon>Bacillati</taxon>
        <taxon>Bacillota</taxon>
        <taxon>Clostridia</taxon>
        <taxon>Lachnospirales</taxon>
        <taxon>Lachnospiraceae</taxon>
        <taxon>Anaerobutyricum</taxon>
    </lineage>
</organism>
<dbReference type="RefSeq" id="WP_118314321.1">
    <property type="nucleotide sequence ID" value="NZ_QRNJ01000018.1"/>
</dbReference>
<dbReference type="EMBL" id="QRNJ01000018">
    <property type="protein sequence ID" value="RHK39908.1"/>
    <property type="molecule type" value="Genomic_DNA"/>
</dbReference>
<dbReference type="Proteomes" id="UP000283497">
    <property type="component" value="Unassembled WGS sequence"/>
</dbReference>
<evidence type="ECO:0000256" key="1">
    <source>
        <dbReference type="SAM" id="MobiDB-lite"/>
    </source>
</evidence>
<accession>A0A415G8A8</accession>
<dbReference type="AlphaFoldDB" id="A0A415G8A8"/>
<dbReference type="InterPro" id="IPR006944">
    <property type="entry name" value="Phage/GTA_portal"/>
</dbReference>
<proteinExistence type="predicted"/>